<sequence>MLTAAVTLSSIALIGVPAATADEQQTTAEQNTAAKPSVIINEVYAGNTKAAGDPDSKRCDWAELKNTGSTDVDVKGWGIYDSGKKAKKHYTIGASEVTNTDTVIKAGGYLVAYIDPDKAKPAKTCDAAADMKVSSIKSESDNLIVTILATSNCDDKNASTKFNDSATRLTLQDSDDNVVADAVFDFSGLFHVYRAVVQQAQGHGS</sequence>
<dbReference type="InterPro" id="IPR001322">
    <property type="entry name" value="Lamin_tail_dom"/>
</dbReference>
<dbReference type="InterPro" id="IPR036415">
    <property type="entry name" value="Lamin_tail_dom_sf"/>
</dbReference>
<dbReference type="AlphaFoldDB" id="A0A6A2T749"/>
<comment type="caution">
    <text evidence="3">The sequence shown here is derived from an EMBL/GenBank/DDBJ whole genome shotgun (WGS) entry which is preliminary data.</text>
</comment>
<feature type="domain" description="LTD" evidence="2">
    <location>
        <begin position="26"/>
        <end position="195"/>
    </location>
</feature>
<feature type="chain" id="PRO_5040606813" evidence="1">
    <location>
        <begin position="22"/>
        <end position="205"/>
    </location>
</feature>
<dbReference type="PROSITE" id="PS51841">
    <property type="entry name" value="LTD"/>
    <property type="match status" value="1"/>
</dbReference>
<accession>A0A6A2T749</accession>
<evidence type="ECO:0000313" key="3">
    <source>
        <dbReference type="EMBL" id="KAB7237718.1"/>
    </source>
</evidence>
<dbReference type="EMBL" id="WDRV01000001">
    <property type="protein sequence ID" value="KAB7324088.1"/>
    <property type="molecule type" value="Genomic_DNA"/>
</dbReference>
<dbReference type="Proteomes" id="UP000460333">
    <property type="component" value="Unassembled WGS sequence"/>
</dbReference>
<dbReference type="Gene3D" id="2.60.40.1260">
    <property type="entry name" value="Lamin Tail domain"/>
    <property type="match status" value="1"/>
</dbReference>
<dbReference type="SUPFAM" id="SSF74853">
    <property type="entry name" value="Lamin A/C globular tail domain"/>
    <property type="match status" value="1"/>
</dbReference>
<proteinExistence type="predicted"/>
<keyword evidence="1" id="KW-0732">Signal</keyword>
<evidence type="ECO:0000256" key="1">
    <source>
        <dbReference type="SAM" id="SignalP"/>
    </source>
</evidence>
<reference evidence="5 6" key="1">
    <citation type="journal article" date="2019" name="Nat. Med.">
        <title>A library of human gut bacterial isolates paired with longitudinal multiomics data enables mechanistic microbiome research.</title>
        <authorList>
            <person name="Poyet M."/>
            <person name="Groussin M."/>
            <person name="Gibbons S.M."/>
            <person name="Avila-Pacheco J."/>
            <person name="Jiang X."/>
            <person name="Kearney S.M."/>
            <person name="Perrotta A.R."/>
            <person name="Berdy B."/>
            <person name="Zhao S."/>
            <person name="Lieberman T.D."/>
            <person name="Swanson P.K."/>
            <person name="Smith M."/>
            <person name="Roesemann S."/>
            <person name="Alexander J.E."/>
            <person name="Rich S.A."/>
            <person name="Livny J."/>
            <person name="Vlamakis H."/>
            <person name="Clish C."/>
            <person name="Bullock K."/>
            <person name="Deik A."/>
            <person name="Scott J."/>
            <person name="Pierce K.A."/>
            <person name="Xavier R.J."/>
            <person name="Alm E.J."/>
        </authorList>
    </citation>
    <scope>NUCLEOTIDE SEQUENCE [LARGE SCALE GENOMIC DNA]</scope>
    <source>
        <strain evidence="3 6">BIOML-A118</strain>
        <strain evidence="4 5">BIOML-A75</strain>
    </source>
</reference>
<evidence type="ECO:0000313" key="4">
    <source>
        <dbReference type="EMBL" id="KAB7324088.1"/>
    </source>
</evidence>
<feature type="signal peptide" evidence="1">
    <location>
        <begin position="1"/>
        <end position="21"/>
    </location>
</feature>
<evidence type="ECO:0000259" key="2">
    <source>
        <dbReference type="PROSITE" id="PS51841"/>
    </source>
</evidence>
<dbReference type="Pfam" id="PF00932">
    <property type="entry name" value="LTD"/>
    <property type="match status" value="1"/>
</dbReference>
<protein>
    <submittedName>
        <fullName evidence="3">Lamin tail domain-containing protein</fullName>
    </submittedName>
</protein>
<gene>
    <name evidence="4" type="ORF">GBB65_01070</name>
    <name evidence="3" type="ORF">GBC43_01330</name>
</gene>
<dbReference type="Proteomes" id="UP000451234">
    <property type="component" value="Unassembled WGS sequence"/>
</dbReference>
<dbReference type="EMBL" id="WDTJ01000001">
    <property type="protein sequence ID" value="KAB7237718.1"/>
    <property type="molecule type" value="Genomic_DNA"/>
</dbReference>
<organism evidence="3 6">
    <name type="scientific">Bifidobacterium longum</name>
    <dbReference type="NCBI Taxonomy" id="216816"/>
    <lineage>
        <taxon>Bacteria</taxon>
        <taxon>Bacillati</taxon>
        <taxon>Actinomycetota</taxon>
        <taxon>Actinomycetes</taxon>
        <taxon>Bifidobacteriales</taxon>
        <taxon>Bifidobacteriaceae</taxon>
        <taxon>Bifidobacterium</taxon>
    </lineage>
</organism>
<evidence type="ECO:0000313" key="6">
    <source>
        <dbReference type="Proteomes" id="UP000460333"/>
    </source>
</evidence>
<evidence type="ECO:0000313" key="5">
    <source>
        <dbReference type="Proteomes" id="UP000451234"/>
    </source>
</evidence>
<name>A0A6A2T749_BIFLN</name>